<evidence type="ECO:0000259" key="4">
    <source>
        <dbReference type="PROSITE" id="PS01124"/>
    </source>
</evidence>
<evidence type="ECO:0000256" key="1">
    <source>
        <dbReference type="ARBA" id="ARBA00023015"/>
    </source>
</evidence>
<dbReference type="Gene3D" id="2.60.120.10">
    <property type="entry name" value="Jelly Rolls"/>
    <property type="match status" value="1"/>
</dbReference>
<dbReference type="Proteomes" id="UP001519287">
    <property type="component" value="Unassembled WGS sequence"/>
</dbReference>
<evidence type="ECO:0000256" key="2">
    <source>
        <dbReference type="ARBA" id="ARBA00023125"/>
    </source>
</evidence>
<keyword evidence="3" id="KW-0804">Transcription</keyword>
<dbReference type="InterPro" id="IPR014710">
    <property type="entry name" value="RmlC-like_jellyroll"/>
</dbReference>
<organism evidence="5 6">
    <name type="scientific">Paenibacillus eucommiae</name>
    <dbReference type="NCBI Taxonomy" id="1355755"/>
    <lineage>
        <taxon>Bacteria</taxon>
        <taxon>Bacillati</taxon>
        <taxon>Bacillota</taxon>
        <taxon>Bacilli</taxon>
        <taxon>Bacillales</taxon>
        <taxon>Paenibacillaceae</taxon>
        <taxon>Paenibacillus</taxon>
    </lineage>
</organism>
<dbReference type="SUPFAM" id="SSF46689">
    <property type="entry name" value="Homeodomain-like"/>
    <property type="match status" value="2"/>
</dbReference>
<dbReference type="InterPro" id="IPR013096">
    <property type="entry name" value="Cupin_2"/>
</dbReference>
<comment type="caution">
    <text evidence="5">The sequence shown here is derived from an EMBL/GenBank/DDBJ whole genome shotgun (WGS) entry which is preliminary data.</text>
</comment>
<keyword evidence="2" id="KW-0238">DNA-binding</keyword>
<dbReference type="Gene3D" id="1.10.10.60">
    <property type="entry name" value="Homeodomain-like"/>
    <property type="match status" value="2"/>
</dbReference>
<protein>
    <submittedName>
        <fullName evidence="5">AraC-like DNA-binding protein</fullName>
    </submittedName>
</protein>
<dbReference type="RefSeq" id="WP_209972512.1">
    <property type="nucleotide sequence ID" value="NZ_JAGGLB010000010.1"/>
</dbReference>
<dbReference type="PANTHER" id="PTHR43280">
    <property type="entry name" value="ARAC-FAMILY TRANSCRIPTIONAL REGULATOR"/>
    <property type="match status" value="1"/>
</dbReference>
<keyword evidence="1" id="KW-0805">Transcription regulation</keyword>
<dbReference type="EMBL" id="JAGGLB010000010">
    <property type="protein sequence ID" value="MBP1991782.1"/>
    <property type="molecule type" value="Genomic_DNA"/>
</dbReference>
<evidence type="ECO:0000256" key="3">
    <source>
        <dbReference type="ARBA" id="ARBA00023163"/>
    </source>
</evidence>
<dbReference type="InterPro" id="IPR009057">
    <property type="entry name" value="Homeodomain-like_sf"/>
</dbReference>
<dbReference type="PANTHER" id="PTHR43280:SF2">
    <property type="entry name" value="HTH-TYPE TRANSCRIPTIONAL REGULATOR EXSA"/>
    <property type="match status" value="1"/>
</dbReference>
<sequence length="299" mass="35083">MIYKRVPLHQEIVVDSIITFHYYELSGSYSTKGERHDFWEFVYVDKGEIHVKRENEEFTLKQGEVIFYKPNQFHGGRADVKSPPNLIIITFDCASTAMNIFENIRFRVDTQEKKMLTWLVNEGYNALSPRLDKPFKRVMHKKKNAPFGSEQLIKVYLEALLIHFIRRLKTADTEPPLRAGDNGNMDEDLTAQLVDYLKHHVESKLTLTDICKKFAIGRSQLLRIFKANTGCGVIEYLNDLKVERAKTMIREEKYNYTEIAKLLGYNSIHYFSRHFKRSTKMTPTQYSRSVRAQITHHPR</sequence>
<evidence type="ECO:0000313" key="6">
    <source>
        <dbReference type="Proteomes" id="UP001519287"/>
    </source>
</evidence>
<evidence type="ECO:0000313" key="5">
    <source>
        <dbReference type="EMBL" id="MBP1991782.1"/>
    </source>
</evidence>
<proteinExistence type="predicted"/>
<accession>A0ABS4IW11</accession>
<dbReference type="Pfam" id="PF07883">
    <property type="entry name" value="Cupin_2"/>
    <property type="match status" value="1"/>
</dbReference>
<gene>
    <name evidence="5" type="ORF">J2Z66_003389</name>
</gene>
<dbReference type="PROSITE" id="PS01124">
    <property type="entry name" value="HTH_ARAC_FAMILY_2"/>
    <property type="match status" value="1"/>
</dbReference>
<name>A0ABS4IW11_9BACL</name>
<dbReference type="Pfam" id="PF12833">
    <property type="entry name" value="HTH_18"/>
    <property type="match status" value="1"/>
</dbReference>
<feature type="domain" description="HTH araC/xylS-type" evidence="4">
    <location>
        <begin position="191"/>
        <end position="289"/>
    </location>
</feature>
<keyword evidence="6" id="KW-1185">Reference proteome</keyword>
<dbReference type="SUPFAM" id="SSF51215">
    <property type="entry name" value="Regulatory protein AraC"/>
    <property type="match status" value="1"/>
</dbReference>
<dbReference type="SMART" id="SM00342">
    <property type="entry name" value="HTH_ARAC"/>
    <property type="match status" value="1"/>
</dbReference>
<reference evidence="5 6" key="1">
    <citation type="submission" date="2021-03" db="EMBL/GenBank/DDBJ databases">
        <title>Genomic Encyclopedia of Type Strains, Phase IV (KMG-IV): sequencing the most valuable type-strain genomes for metagenomic binning, comparative biology and taxonomic classification.</title>
        <authorList>
            <person name="Goeker M."/>
        </authorList>
    </citation>
    <scope>NUCLEOTIDE SEQUENCE [LARGE SCALE GENOMIC DNA]</scope>
    <source>
        <strain evidence="5 6">DSM 26048</strain>
    </source>
</reference>
<dbReference type="InterPro" id="IPR037923">
    <property type="entry name" value="HTH-like"/>
</dbReference>
<dbReference type="InterPro" id="IPR018060">
    <property type="entry name" value="HTH_AraC"/>
</dbReference>